<dbReference type="PRINTS" id="PR00320">
    <property type="entry name" value="GPROTEINBRPT"/>
</dbReference>
<feature type="region of interest" description="Disordered" evidence="6">
    <location>
        <begin position="528"/>
        <end position="567"/>
    </location>
</feature>
<keyword evidence="10" id="KW-1185">Reference proteome</keyword>
<dbReference type="GO" id="GO:0005634">
    <property type="term" value="C:nucleus"/>
    <property type="evidence" value="ECO:0007669"/>
    <property type="project" value="TreeGrafter"/>
</dbReference>
<evidence type="ECO:0000256" key="4">
    <source>
        <dbReference type="ARBA" id="ARBA00022737"/>
    </source>
</evidence>
<evidence type="ECO:0000256" key="2">
    <source>
        <dbReference type="ARBA" id="ARBA00022490"/>
    </source>
</evidence>
<feature type="compositionally biased region" description="Low complexity" evidence="6">
    <location>
        <begin position="136"/>
        <end position="151"/>
    </location>
</feature>
<feature type="domain" description="PFU" evidence="7">
    <location>
        <begin position="427"/>
        <end position="522"/>
    </location>
</feature>
<dbReference type="PROSITE" id="PS51394">
    <property type="entry name" value="PFU"/>
    <property type="match status" value="1"/>
</dbReference>
<sequence>MASSHDSPAPQYRLSSTLAGHGADVRALSSAPRPHSSSPSHAPSSGGYDALHPVMFSSSRDGTARSWIRKGVAEGMKGVGGGWSEGGVFGGAESKAGHEGFVNAVEWMPGTDGAEGGYLLTGGQDKLIHAWPLPSPSSSSADSSASPNSPSHTLIGHEGNVCALHVSEDGRRIVSGSWDKTARVWKDWQLAYTLKGHEQSVWAVLALDEPEDDLVLTGAADNLIRLFKADKLVKTFKGHTQAVRALAKLDKSAGGGEGGDWFASGSNDGSIRLWSLLTGDCVHTLSGHDSFVYSLSAIPDHLGGGLISGGEDRTVRVWRASDGECQQTIVVPAVSVWCVSVLANGDIAAGASDGLVRVYTRNEERVASQEELASYEEQVAKTSLNSSQIGDLKKSDLPGPEALDQPGKKEGDVKMVKTVGGTVEAYQWSAGSRSWQKVGEVTDAVGSSRKQLYQGQEYDHVFDVDLGGGAPILKLPYNAAENPYAAAQRFLFANDLPLGYLDEVASFIEKNTGGVKLGATGNVDPYTGASSYRSQGPSSTPAPSASGFSGDPFTGGGRSSAPAPVMPRGGGILPHRSFLTFAQANLPALRNKLSQLSEQFAANPSTASLALSADDFAALDRLIAYLLVALTNPSSPSGAPPSDADTAVVDKLLSTWPPEQRFPALDLARLLSLFAPTPGSFPVILSTGSDPSESETNAMLALRALANVFMPVVGKATMQSEARDVVAGLRRRGGQKALNKNGKVAFATVLLNFSVLATHKQLDTKAAEDIAELAVEMLKETDGEAVYRAMMALGNLLVSFDTAAVLPEPATSRYKAAAKEAAQRLSEPRIKTLAAELL</sequence>
<reference evidence="9 10" key="1">
    <citation type="submission" date="2015-07" db="EMBL/GenBank/DDBJ databases">
        <authorList>
            <person name="Cajimat M.N.B."/>
            <person name="Milazzo M.L."/>
            <person name="Fulhorst C.F."/>
        </authorList>
    </citation>
    <scope>NUCLEOTIDE SEQUENCE [LARGE SCALE GENOMIC DNA]</scope>
    <source>
        <strain evidence="9">Single colony</strain>
    </source>
</reference>
<feature type="repeat" description="WD" evidence="5">
    <location>
        <begin position="154"/>
        <end position="186"/>
    </location>
</feature>
<evidence type="ECO:0000313" key="10">
    <source>
        <dbReference type="Proteomes" id="UP000199069"/>
    </source>
</evidence>
<dbReference type="InterPro" id="IPR036322">
    <property type="entry name" value="WD40_repeat_dom_sf"/>
</dbReference>
<dbReference type="GO" id="GO:0043161">
    <property type="term" value="P:proteasome-mediated ubiquitin-dependent protein catabolic process"/>
    <property type="evidence" value="ECO:0007669"/>
    <property type="project" value="TreeGrafter"/>
</dbReference>
<dbReference type="GO" id="GO:0043130">
    <property type="term" value="F:ubiquitin binding"/>
    <property type="evidence" value="ECO:0007669"/>
    <property type="project" value="TreeGrafter"/>
</dbReference>
<dbReference type="STRING" id="5286.A0A0K3CHT3"/>
<dbReference type="InterPro" id="IPR038122">
    <property type="entry name" value="PFU_sf"/>
</dbReference>
<evidence type="ECO:0000256" key="5">
    <source>
        <dbReference type="PROSITE-ProRule" id="PRU00221"/>
    </source>
</evidence>
<feature type="repeat" description="WD" evidence="5">
    <location>
        <begin position="236"/>
        <end position="284"/>
    </location>
</feature>
<dbReference type="PROSITE" id="PS51396">
    <property type="entry name" value="PUL"/>
    <property type="match status" value="1"/>
</dbReference>
<dbReference type="SUPFAM" id="SSF50978">
    <property type="entry name" value="WD40 repeat-like"/>
    <property type="match status" value="1"/>
</dbReference>
<evidence type="ECO:0000256" key="3">
    <source>
        <dbReference type="ARBA" id="ARBA00022574"/>
    </source>
</evidence>
<feature type="compositionally biased region" description="Low complexity" evidence="6">
    <location>
        <begin position="29"/>
        <end position="45"/>
    </location>
</feature>
<dbReference type="Proteomes" id="UP000199069">
    <property type="component" value="Unassembled WGS sequence"/>
</dbReference>
<dbReference type="PANTHER" id="PTHR19849:SF0">
    <property type="entry name" value="PHOSPHOLIPASE A-2-ACTIVATING PROTEIN"/>
    <property type="match status" value="1"/>
</dbReference>
<keyword evidence="3 5" id="KW-0853">WD repeat</keyword>
<dbReference type="PROSITE" id="PS50294">
    <property type="entry name" value="WD_REPEATS_REGION"/>
    <property type="match status" value="2"/>
</dbReference>
<evidence type="ECO:0000256" key="1">
    <source>
        <dbReference type="ARBA" id="ARBA00004496"/>
    </source>
</evidence>
<dbReference type="Gene3D" id="2.130.10.10">
    <property type="entry name" value="YVTN repeat-like/Quinoprotein amine dehydrogenase"/>
    <property type="match status" value="1"/>
</dbReference>
<dbReference type="InterPro" id="IPR001680">
    <property type="entry name" value="WD40_rpt"/>
</dbReference>
<dbReference type="Gene3D" id="3.10.20.870">
    <property type="entry name" value="PFU (PLAA family ubiquitin binding), C-terminal domain"/>
    <property type="match status" value="1"/>
</dbReference>
<dbReference type="InterPro" id="IPR011989">
    <property type="entry name" value="ARM-like"/>
</dbReference>
<evidence type="ECO:0000259" key="8">
    <source>
        <dbReference type="PROSITE" id="PS51396"/>
    </source>
</evidence>
<dbReference type="InterPro" id="IPR015943">
    <property type="entry name" value="WD40/YVTN_repeat-like_dom_sf"/>
</dbReference>
<protein>
    <submittedName>
        <fullName evidence="9">BY PROTMAP: gi|472587821|gb|EMS25317.1| phospholipase A-2-activating protein [Rhodosporidium toruloides NP11] gi|647398882|emb|CDR43145.1| RHTO0S07e08812g1_1 [Rhodosporidium toruloides]</fullName>
    </submittedName>
</protein>
<dbReference type="OMA" id="DKCIYYW"/>
<dbReference type="InterPro" id="IPR020472">
    <property type="entry name" value="WD40_PAC1"/>
</dbReference>
<keyword evidence="2" id="KW-0963">Cytoplasm</keyword>
<feature type="region of interest" description="Disordered" evidence="6">
    <location>
        <begin position="386"/>
        <end position="411"/>
    </location>
</feature>
<proteinExistence type="predicted"/>
<feature type="repeat" description="WD" evidence="5">
    <location>
        <begin position="285"/>
        <end position="328"/>
    </location>
</feature>
<organism evidence="9 10">
    <name type="scientific">Rhodotorula toruloides</name>
    <name type="common">Yeast</name>
    <name type="synonym">Rhodosporidium toruloides</name>
    <dbReference type="NCBI Taxonomy" id="5286"/>
    <lineage>
        <taxon>Eukaryota</taxon>
        <taxon>Fungi</taxon>
        <taxon>Dikarya</taxon>
        <taxon>Basidiomycota</taxon>
        <taxon>Pucciniomycotina</taxon>
        <taxon>Microbotryomycetes</taxon>
        <taxon>Sporidiobolales</taxon>
        <taxon>Sporidiobolaceae</taxon>
        <taxon>Rhodotorula</taxon>
    </lineage>
</organism>
<dbReference type="Pfam" id="PF09070">
    <property type="entry name" value="PFU"/>
    <property type="match status" value="1"/>
</dbReference>
<evidence type="ECO:0000259" key="7">
    <source>
        <dbReference type="PROSITE" id="PS51394"/>
    </source>
</evidence>
<feature type="region of interest" description="Disordered" evidence="6">
    <location>
        <begin position="131"/>
        <end position="153"/>
    </location>
</feature>
<keyword evidence="4" id="KW-0677">Repeat</keyword>
<feature type="region of interest" description="Disordered" evidence="6">
    <location>
        <begin position="23"/>
        <end position="54"/>
    </location>
</feature>
<gene>
    <name evidence="9" type="primary">FGENESH: predicted gene_7.296</name>
    <name evidence="9" type="ORF">BN2166_0039110</name>
</gene>
<dbReference type="InterPro" id="IPR013535">
    <property type="entry name" value="PUL_dom"/>
</dbReference>
<dbReference type="PANTHER" id="PTHR19849">
    <property type="entry name" value="PHOSPHOLIPASE A-2-ACTIVATING PROTEIN"/>
    <property type="match status" value="1"/>
</dbReference>
<dbReference type="Pfam" id="PF00400">
    <property type="entry name" value="WD40"/>
    <property type="match status" value="5"/>
</dbReference>
<dbReference type="GO" id="GO:0005737">
    <property type="term" value="C:cytoplasm"/>
    <property type="evidence" value="ECO:0007669"/>
    <property type="project" value="UniProtKB-SubCell"/>
</dbReference>
<dbReference type="SMART" id="SM00320">
    <property type="entry name" value="WD40"/>
    <property type="match status" value="7"/>
</dbReference>
<dbReference type="InterPro" id="IPR015155">
    <property type="entry name" value="PFU"/>
</dbReference>
<name>A0A0K3CHT3_RHOTO</name>
<dbReference type="AlphaFoldDB" id="A0A0K3CHT3"/>
<accession>A0A0K3CHT3</accession>
<feature type="repeat" description="WD" evidence="5">
    <location>
        <begin position="95"/>
        <end position="141"/>
    </location>
</feature>
<feature type="domain" description="PUL" evidence="8">
    <location>
        <begin position="571"/>
        <end position="838"/>
    </location>
</feature>
<dbReference type="CDD" id="cd00200">
    <property type="entry name" value="WD40"/>
    <property type="match status" value="1"/>
</dbReference>
<dbReference type="PROSITE" id="PS50082">
    <property type="entry name" value="WD_REPEATS_2"/>
    <property type="match status" value="4"/>
</dbReference>
<evidence type="ECO:0000256" key="6">
    <source>
        <dbReference type="SAM" id="MobiDB-lite"/>
    </source>
</evidence>
<dbReference type="Pfam" id="PF08324">
    <property type="entry name" value="PUL"/>
    <property type="match status" value="1"/>
</dbReference>
<dbReference type="GO" id="GO:0010992">
    <property type="term" value="P:ubiquitin recycling"/>
    <property type="evidence" value="ECO:0007669"/>
    <property type="project" value="TreeGrafter"/>
</dbReference>
<evidence type="ECO:0000313" key="9">
    <source>
        <dbReference type="EMBL" id="CTR08050.1"/>
    </source>
</evidence>
<feature type="compositionally biased region" description="Low complexity" evidence="6">
    <location>
        <begin position="534"/>
        <end position="550"/>
    </location>
</feature>
<dbReference type="Gene3D" id="1.25.10.10">
    <property type="entry name" value="Leucine-rich Repeat Variant"/>
    <property type="match status" value="1"/>
</dbReference>
<comment type="subcellular location">
    <subcellularLocation>
        <location evidence="1">Cytoplasm</location>
    </subcellularLocation>
</comment>
<dbReference type="EMBL" id="CWKI01000007">
    <property type="protein sequence ID" value="CTR08050.1"/>
    <property type="molecule type" value="Genomic_DNA"/>
</dbReference>